<dbReference type="Gene3D" id="3.30.2060.10">
    <property type="entry name" value="Penicillin-binding protein 1b domain"/>
    <property type="match status" value="1"/>
</dbReference>
<dbReference type="Pfam" id="PF00270">
    <property type="entry name" value="DEAD"/>
    <property type="match status" value="1"/>
</dbReference>
<feature type="domain" description="Helicase C-terminal" evidence="15">
    <location>
        <begin position="766"/>
        <end position="925"/>
    </location>
</feature>
<evidence type="ECO:0000256" key="2">
    <source>
        <dbReference type="ARBA" id="ARBA00022490"/>
    </source>
</evidence>
<name>A0A845UT38_9GAMM</name>
<organism evidence="16 17">
    <name type="scientific">Wenzhouxiangella limi</name>
    <dbReference type="NCBI Taxonomy" id="2707351"/>
    <lineage>
        <taxon>Bacteria</taxon>
        <taxon>Pseudomonadati</taxon>
        <taxon>Pseudomonadota</taxon>
        <taxon>Gammaproteobacteria</taxon>
        <taxon>Chromatiales</taxon>
        <taxon>Wenzhouxiangellaceae</taxon>
        <taxon>Wenzhouxiangella</taxon>
    </lineage>
</organism>
<evidence type="ECO:0000313" key="16">
    <source>
        <dbReference type="EMBL" id="NDY94707.1"/>
    </source>
</evidence>
<dbReference type="GO" id="GO:0003684">
    <property type="term" value="F:damaged DNA binding"/>
    <property type="evidence" value="ECO:0007669"/>
    <property type="project" value="InterPro"/>
</dbReference>
<dbReference type="AlphaFoldDB" id="A0A845UT38"/>
<evidence type="ECO:0000256" key="9">
    <source>
        <dbReference type="ARBA" id="ARBA00023204"/>
    </source>
</evidence>
<keyword evidence="8 13" id="KW-0238">DNA-binding</keyword>
<keyword evidence="4 13" id="KW-0227">DNA damage</keyword>
<keyword evidence="7 13" id="KW-0067">ATP-binding</keyword>
<dbReference type="Pfam" id="PF17757">
    <property type="entry name" value="UvrB_inter"/>
    <property type="match status" value="1"/>
</dbReference>
<dbReference type="PROSITE" id="PS51194">
    <property type="entry name" value="HELICASE_CTER"/>
    <property type="match status" value="1"/>
</dbReference>
<evidence type="ECO:0000256" key="13">
    <source>
        <dbReference type="HAMAP-Rule" id="MF_00969"/>
    </source>
</evidence>
<keyword evidence="2 13" id="KW-0963">Cytoplasm</keyword>
<dbReference type="PANTHER" id="PTHR47964:SF1">
    <property type="entry name" value="ATP-DEPENDENT DNA HELICASE HOMOLOG RECG, CHLOROPLASTIC"/>
    <property type="match status" value="1"/>
</dbReference>
<dbReference type="InterPro" id="IPR037235">
    <property type="entry name" value="TRCF-like_C_D7"/>
</dbReference>
<reference evidence="16 17" key="1">
    <citation type="submission" date="2020-02" db="EMBL/GenBank/DDBJ databases">
        <authorList>
            <person name="Zhang X.-Y."/>
        </authorList>
    </citation>
    <scope>NUCLEOTIDE SEQUENCE [LARGE SCALE GENOMIC DNA]</scope>
    <source>
        <strain evidence="16 17">C33</strain>
    </source>
</reference>
<dbReference type="SMART" id="SM01058">
    <property type="entry name" value="CarD_TRCF"/>
    <property type="match status" value="1"/>
</dbReference>
<dbReference type="InterPro" id="IPR041471">
    <property type="entry name" value="UvrB_inter"/>
</dbReference>
<dbReference type="InterPro" id="IPR011545">
    <property type="entry name" value="DEAD/DEAH_box_helicase_dom"/>
</dbReference>
<dbReference type="PROSITE" id="PS51192">
    <property type="entry name" value="HELICASE_ATP_BIND_1"/>
    <property type="match status" value="1"/>
</dbReference>
<dbReference type="InterPro" id="IPR005118">
    <property type="entry name" value="TRCF_C"/>
</dbReference>
<dbReference type="Gene3D" id="3.90.1150.50">
    <property type="entry name" value="Transcription-repair-coupling factor, D7 domain"/>
    <property type="match status" value="1"/>
</dbReference>
<dbReference type="HAMAP" id="MF_00969">
    <property type="entry name" value="TRCF"/>
    <property type="match status" value="1"/>
</dbReference>
<dbReference type="PANTHER" id="PTHR47964">
    <property type="entry name" value="ATP-DEPENDENT DNA HELICASE HOMOLOG RECG, CHLOROPLASTIC"/>
    <property type="match status" value="1"/>
</dbReference>
<dbReference type="InterPro" id="IPR027417">
    <property type="entry name" value="P-loop_NTPase"/>
</dbReference>
<comment type="similarity">
    <text evidence="11 13">In the C-terminal section; belongs to the helicase family. RecG subfamily.</text>
</comment>
<dbReference type="SMART" id="SM00487">
    <property type="entry name" value="DEXDc"/>
    <property type="match status" value="1"/>
</dbReference>
<comment type="caution">
    <text evidence="16">The sequence shown here is derived from an EMBL/GenBank/DDBJ whole genome shotgun (WGS) entry which is preliminary data.</text>
</comment>
<dbReference type="FunFam" id="3.40.50.300:FF:000546">
    <property type="entry name" value="Transcription-repair-coupling factor"/>
    <property type="match status" value="1"/>
</dbReference>
<dbReference type="Pfam" id="PF03461">
    <property type="entry name" value="TRCF"/>
    <property type="match status" value="1"/>
</dbReference>
<keyword evidence="17" id="KW-1185">Reference proteome</keyword>
<evidence type="ECO:0000256" key="3">
    <source>
        <dbReference type="ARBA" id="ARBA00022741"/>
    </source>
</evidence>
<evidence type="ECO:0000313" key="17">
    <source>
        <dbReference type="Proteomes" id="UP000484885"/>
    </source>
</evidence>
<evidence type="ECO:0000256" key="5">
    <source>
        <dbReference type="ARBA" id="ARBA00022801"/>
    </source>
</evidence>
<evidence type="ECO:0000256" key="7">
    <source>
        <dbReference type="ARBA" id="ARBA00022840"/>
    </source>
</evidence>
<keyword evidence="6" id="KW-0347">Helicase</keyword>
<proteinExistence type="inferred from homology"/>
<evidence type="ECO:0000256" key="8">
    <source>
        <dbReference type="ARBA" id="ARBA00023125"/>
    </source>
</evidence>
<comment type="subcellular location">
    <subcellularLocation>
        <location evidence="1 13">Cytoplasm</location>
    </subcellularLocation>
</comment>
<dbReference type="InterPro" id="IPR003711">
    <property type="entry name" value="CarD-like/TRCF_RID"/>
</dbReference>
<dbReference type="Pfam" id="PF02559">
    <property type="entry name" value="CarD_TRCF_RID"/>
    <property type="match status" value="1"/>
</dbReference>
<dbReference type="InterPro" id="IPR004576">
    <property type="entry name" value="Mfd"/>
</dbReference>
<dbReference type="CDD" id="cd17991">
    <property type="entry name" value="DEXHc_TRCF"/>
    <property type="match status" value="1"/>
</dbReference>
<dbReference type="InterPro" id="IPR048635">
    <property type="entry name" value="MFD_D3"/>
</dbReference>
<dbReference type="GO" id="GO:0005524">
    <property type="term" value="F:ATP binding"/>
    <property type="evidence" value="ECO:0007669"/>
    <property type="project" value="UniProtKB-UniRule"/>
</dbReference>
<evidence type="ECO:0000256" key="4">
    <source>
        <dbReference type="ARBA" id="ARBA00022763"/>
    </source>
</evidence>
<dbReference type="Gene3D" id="3.40.50.11180">
    <property type="match status" value="1"/>
</dbReference>
<dbReference type="SMART" id="SM00982">
    <property type="entry name" value="TRCF"/>
    <property type="match status" value="1"/>
</dbReference>
<dbReference type="FunFam" id="3.40.50.300:FF:000300">
    <property type="entry name" value="Transcription-repair-coupling factor"/>
    <property type="match status" value="1"/>
</dbReference>
<evidence type="ECO:0000256" key="1">
    <source>
        <dbReference type="ARBA" id="ARBA00004496"/>
    </source>
</evidence>
<comment type="function">
    <text evidence="13">Couples transcription and DNA repair by recognizing RNA polymerase (RNAP) stalled at DNA lesions. Mediates ATP-dependent release of RNAP and its truncated transcript from the DNA, and recruitment of nucleotide excision repair machinery to the damaged site.</text>
</comment>
<dbReference type="SUPFAM" id="SSF52540">
    <property type="entry name" value="P-loop containing nucleoside triphosphate hydrolases"/>
    <property type="match status" value="4"/>
</dbReference>
<dbReference type="GO" id="GO:0005737">
    <property type="term" value="C:cytoplasm"/>
    <property type="evidence" value="ECO:0007669"/>
    <property type="project" value="UniProtKB-SubCell"/>
</dbReference>
<dbReference type="Proteomes" id="UP000484885">
    <property type="component" value="Unassembled WGS sequence"/>
</dbReference>
<dbReference type="Gene3D" id="3.40.50.11140">
    <property type="match status" value="1"/>
</dbReference>
<evidence type="ECO:0000256" key="10">
    <source>
        <dbReference type="ARBA" id="ARBA00061104"/>
    </source>
</evidence>
<dbReference type="Pfam" id="PF00271">
    <property type="entry name" value="Helicase_C"/>
    <property type="match status" value="1"/>
</dbReference>
<dbReference type="GO" id="GO:0016787">
    <property type="term" value="F:hydrolase activity"/>
    <property type="evidence" value="ECO:0007669"/>
    <property type="project" value="UniProtKB-KW"/>
</dbReference>
<accession>A0A845UT38</accession>
<keyword evidence="5 13" id="KW-0378">Hydrolase</keyword>
<dbReference type="InterPro" id="IPR036101">
    <property type="entry name" value="CarD-like/TRCF_RID_sf"/>
</dbReference>
<dbReference type="InterPro" id="IPR047112">
    <property type="entry name" value="RecG/Mfd"/>
</dbReference>
<feature type="domain" description="Helicase ATP-binding" evidence="14">
    <location>
        <begin position="586"/>
        <end position="745"/>
    </location>
</feature>
<evidence type="ECO:0000256" key="11">
    <source>
        <dbReference type="ARBA" id="ARBA00061399"/>
    </source>
</evidence>
<dbReference type="Pfam" id="PF21132">
    <property type="entry name" value="MFD_D3"/>
    <property type="match status" value="1"/>
</dbReference>
<dbReference type="SMART" id="SM00490">
    <property type="entry name" value="HELICc"/>
    <property type="match status" value="1"/>
</dbReference>
<dbReference type="GO" id="GO:0003678">
    <property type="term" value="F:DNA helicase activity"/>
    <property type="evidence" value="ECO:0007669"/>
    <property type="project" value="TreeGrafter"/>
</dbReference>
<dbReference type="GO" id="GO:0000716">
    <property type="term" value="P:transcription-coupled nucleotide-excision repair, DNA damage recognition"/>
    <property type="evidence" value="ECO:0007669"/>
    <property type="project" value="UniProtKB-UniRule"/>
</dbReference>
<dbReference type="SUPFAM" id="SSF143517">
    <property type="entry name" value="TRCF domain-like"/>
    <property type="match status" value="1"/>
</dbReference>
<comment type="similarity">
    <text evidence="10 13">In the N-terminal section; belongs to the UvrB family.</text>
</comment>
<dbReference type="NCBIfam" id="TIGR00580">
    <property type="entry name" value="mfd"/>
    <property type="match status" value="1"/>
</dbReference>
<keyword evidence="3 13" id="KW-0547">Nucleotide-binding</keyword>
<evidence type="ECO:0000256" key="12">
    <source>
        <dbReference type="ARBA" id="ARBA00070128"/>
    </source>
</evidence>
<dbReference type="EC" id="3.6.4.-" evidence="13"/>
<dbReference type="EMBL" id="JAAGSC010000031">
    <property type="protein sequence ID" value="NDY94707.1"/>
    <property type="molecule type" value="Genomic_DNA"/>
</dbReference>
<dbReference type="GO" id="GO:0006355">
    <property type="term" value="P:regulation of DNA-templated transcription"/>
    <property type="evidence" value="ECO:0007669"/>
    <property type="project" value="UniProtKB-UniRule"/>
</dbReference>
<gene>
    <name evidence="13 16" type="primary">mfd</name>
    <name evidence="16" type="ORF">G3I74_03050</name>
</gene>
<dbReference type="InterPro" id="IPR014001">
    <property type="entry name" value="Helicase_ATP-bd"/>
</dbReference>
<protein>
    <recommendedName>
        <fullName evidence="12 13">Transcription-repair-coupling factor</fullName>
        <shortName evidence="13">TRCF</shortName>
        <ecNumber evidence="13">3.6.4.-</ecNumber>
    </recommendedName>
</protein>
<dbReference type="SUPFAM" id="SSF141259">
    <property type="entry name" value="CarD-like"/>
    <property type="match status" value="1"/>
</dbReference>
<keyword evidence="9 13" id="KW-0234">DNA repair</keyword>
<dbReference type="InterPro" id="IPR001650">
    <property type="entry name" value="Helicase_C-like"/>
</dbReference>
<dbReference type="RefSeq" id="WP_164210099.1">
    <property type="nucleotide sequence ID" value="NZ_JAAGSC010000031.1"/>
</dbReference>
<evidence type="ECO:0000256" key="6">
    <source>
        <dbReference type="ARBA" id="ARBA00022806"/>
    </source>
</evidence>
<dbReference type="Gene3D" id="2.40.10.170">
    <property type="match status" value="1"/>
</dbReference>
<evidence type="ECO:0000259" key="14">
    <source>
        <dbReference type="PROSITE" id="PS51192"/>
    </source>
</evidence>
<dbReference type="Gene3D" id="3.40.50.300">
    <property type="entry name" value="P-loop containing nucleotide triphosphate hydrolases"/>
    <property type="match status" value="2"/>
</dbReference>
<sequence>MLEGLGLALALAALGRRQGGPLLVAAADGYSARQLRDDLARLDGPPVELFPDWETLPYDLYSPHPDLISRRLDLLSRLPTLARGVVIAPVTALMQRLAPVAWIRGQSIKLAVGQQIDPAAFRAQLQDAGYQPSEQVWQPGQFATRGAVIDLWPMGQALPFRLELFDDEIETIRSFDAESQRSIEKLEGIDLLPGREFPFDEDSRGAFRRRFRTRFDVDLRRALPYQEVGDGIAGQGLEQYLPLFFDQTSALTDYLPAEHRLVVLDGVDEAARSYGEQIEQRHEQRSGDIERPALDPNELFFDGRELAANLAARASVRITRRKPAAAVVRSPDPIDLDQQPEKAVAWLKQQPARVLLAADTAGRRELISESLRSAGLQPRPVQSWASFASQNDPVSIAVLPVSSGVMLENDGIAVLSENELFPGHARRVSRERRTGQDPESLVKSLADLQPGALIVHLEHGIGRYRGLEVLEVGDGRGEYLTLEYEGGDKLYVPVTDLELVSRYTGADPDAVSLHRLGSDQWKKTRRKAAEKVRDVAAELLNLQARRAARAGFAYGLDRGLYARFAAGFEYEETDDQQRAIDAVLADLASDQPMDRVVCGDVGFGKTEVALRAAFAVVDSGRQVVILAPTTLLAEQHHRTFSDRFADWPVRVELLSRTGKHTAQVLAGLSDGTVDVVIGTHRLLQKDVQVKDLGLVIIDEEQRFGVRQKERLKALRAEVDLLTLTATPIPRTLNMAMSGLRELSIIATPPARRLAVKTFVSEWDTPTIRDAVLREFQRGGQVYFLHNEVKSMPRMVAELAELFPQARIGMAHGQMPPGEMERTMRDFYARRINLLVCSTIVENGIDVPTANTIIINRADKFGLAQLHQLRGRVGRSHHLAYAYLVTPPRKAMTRDAQKRLEAIQSMEELGAGFTLANHDLEIRGAGELLGEDQSGQIEAIGFSLYSDLLNRAVEALRSGAEPDLDEPMAVTGEVDLHVSAMIPPDYLPDVHQRLVLYKRIAQARDEQALHELQVEMIDRFGLLPIEVKHLFASAELRLDARRLGIRRLEVGPAGGRVEFINQPDIDMTELIRMIQKESHTFELPADDRLRIKGEYEAPEQRQALALEVLERLDPRRKAA</sequence>
<evidence type="ECO:0000259" key="15">
    <source>
        <dbReference type="PROSITE" id="PS51194"/>
    </source>
</evidence>